<dbReference type="PANTHER" id="PTHR32196">
    <property type="entry name" value="ABC TRANSPORTER PERMEASE PROTEIN YPHD-RELATED-RELATED"/>
    <property type="match status" value="1"/>
</dbReference>
<keyword evidence="8 11" id="KW-0472">Membrane</keyword>
<dbReference type="Proteomes" id="UP001185012">
    <property type="component" value="Unassembled WGS sequence"/>
</dbReference>
<keyword evidence="3" id="KW-1003">Cell membrane</keyword>
<evidence type="ECO:0000256" key="2">
    <source>
        <dbReference type="ARBA" id="ARBA00022448"/>
    </source>
</evidence>
<accession>A0ABU1IQ77</accession>
<reference evidence="12 13" key="1">
    <citation type="submission" date="2023-07" db="EMBL/GenBank/DDBJ databases">
        <title>Genomic Encyclopedia of Type Strains, Phase IV (KMG-IV): sequencing the most valuable type-strain genomes for metagenomic binning, comparative biology and taxonomic classification.</title>
        <authorList>
            <person name="Goeker M."/>
        </authorList>
    </citation>
    <scope>NUCLEOTIDE SEQUENCE [LARGE SCALE GENOMIC DNA]</scope>
    <source>
        <strain evidence="12 13">DSM 45903</strain>
    </source>
</reference>
<keyword evidence="4" id="KW-0997">Cell inner membrane</keyword>
<dbReference type="RefSeq" id="WP_309867347.1">
    <property type="nucleotide sequence ID" value="NZ_JAVDQG010000006.1"/>
</dbReference>
<evidence type="ECO:0000256" key="7">
    <source>
        <dbReference type="ARBA" id="ARBA00022989"/>
    </source>
</evidence>
<gene>
    <name evidence="12" type="ORF">JOE21_002876</name>
</gene>
<feature type="transmembrane region" description="Helical" evidence="11">
    <location>
        <begin position="243"/>
        <end position="261"/>
    </location>
</feature>
<dbReference type="Pfam" id="PF02653">
    <property type="entry name" value="BPD_transp_2"/>
    <property type="match status" value="1"/>
</dbReference>
<comment type="subcellular location">
    <subcellularLocation>
        <location evidence="1">Cell membrane</location>
        <topology evidence="1">Multi-pass membrane protein</topology>
    </subcellularLocation>
</comment>
<dbReference type="PANTHER" id="PTHR32196:SF32">
    <property type="entry name" value="XYLOSE TRANSPORT SYSTEM PERMEASE PROTEIN XYLH"/>
    <property type="match status" value="1"/>
</dbReference>
<comment type="function">
    <text evidence="9">Part of the binding-protein-dependent transport system for D-xylose. Probably responsible for the translocation of the substrate across the membrane.</text>
</comment>
<organism evidence="12 13">
    <name type="scientific">Desmospora profundinema</name>
    <dbReference type="NCBI Taxonomy" id="1571184"/>
    <lineage>
        <taxon>Bacteria</taxon>
        <taxon>Bacillati</taxon>
        <taxon>Bacillota</taxon>
        <taxon>Bacilli</taxon>
        <taxon>Bacillales</taxon>
        <taxon>Thermoactinomycetaceae</taxon>
        <taxon>Desmospora</taxon>
    </lineage>
</organism>
<keyword evidence="2" id="KW-0813">Transport</keyword>
<evidence type="ECO:0000256" key="6">
    <source>
        <dbReference type="ARBA" id="ARBA00022692"/>
    </source>
</evidence>
<evidence type="ECO:0000256" key="5">
    <source>
        <dbReference type="ARBA" id="ARBA00022597"/>
    </source>
</evidence>
<feature type="transmembrane region" description="Helical" evidence="11">
    <location>
        <begin position="371"/>
        <end position="390"/>
    </location>
</feature>
<feature type="transmembrane region" description="Helical" evidence="11">
    <location>
        <begin position="89"/>
        <end position="107"/>
    </location>
</feature>
<comment type="caution">
    <text evidence="12">The sequence shown here is derived from an EMBL/GenBank/DDBJ whole genome shotgun (WGS) entry which is preliminary data.</text>
</comment>
<evidence type="ECO:0000256" key="1">
    <source>
        <dbReference type="ARBA" id="ARBA00004651"/>
    </source>
</evidence>
<keyword evidence="7 11" id="KW-1133">Transmembrane helix</keyword>
<name>A0ABU1IQ77_9BACL</name>
<evidence type="ECO:0000256" key="9">
    <source>
        <dbReference type="ARBA" id="ARBA00035611"/>
    </source>
</evidence>
<feature type="transmembrane region" description="Helical" evidence="11">
    <location>
        <begin position="113"/>
        <end position="133"/>
    </location>
</feature>
<evidence type="ECO:0000313" key="13">
    <source>
        <dbReference type="Proteomes" id="UP001185012"/>
    </source>
</evidence>
<sequence length="400" mass="43033">METQVNNPAVEEGSAETEKKRIVWFGKLDVRAYTMIAALLGIWIFFSLTNDFFLSPRNLSNLFLQMSVTSILAIGVLLVIVAGHIDLSVGSIVGLTGGIAAILQVWYDWNTLPAILVTLAVGVLIGLFQGWWVAYQAVPAFIVTLGGMMAFRGILMGITQGSTIAPLSDSFKMIGSSYLPQSVGWGLAAVVTAVVIFNAWSRRRSRQKYGFPLDSPVMDIGKVLLTVALVGTFVGVMNNYKGIPFPIIIVLVLAVLFTFIAKKTRFGRHIYAIGGNQDAARLSGIPVKRRVLWVFVLSSLLASVTGIVLTSRVNAATIGAGTMYELDAIAACVIGGTSLMGGVGTIFGAVIGALVMASLDNGMSIMNMESFWQYIVKGSVLIFAVWLDMYSRRRKRAAAG</sequence>
<evidence type="ECO:0000256" key="8">
    <source>
        <dbReference type="ARBA" id="ARBA00023136"/>
    </source>
</evidence>
<dbReference type="InterPro" id="IPR001851">
    <property type="entry name" value="ABC_transp_permease"/>
</dbReference>
<feature type="transmembrane region" description="Helical" evidence="11">
    <location>
        <begin position="62"/>
        <end position="82"/>
    </location>
</feature>
<protein>
    <recommendedName>
        <fullName evidence="10">Xylose transport system permease protein XylH</fullName>
    </recommendedName>
</protein>
<feature type="transmembrane region" description="Helical" evidence="11">
    <location>
        <begin position="341"/>
        <end position="359"/>
    </location>
</feature>
<evidence type="ECO:0000256" key="10">
    <source>
        <dbReference type="ARBA" id="ARBA00035686"/>
    </source>
</evidence>
<evidence type="ECO:0000256" key="4">
    <source>
        <dbReference type="ARBA" id="ARBA00022519"/>
    </source>
</evidence>
<evidence type="ECO:0000256" key="11">
    <source>
        <dbReference type="SAM" id="Phobius"/>
    </source>
</evidence>
<evidence type="ECO:0000256" key="3">
    <source>
        <dbReference type="ARBA" id="ARBA00022475"/>
    </source>
</evidence>
<feature type="transmembrane region" description="Helical" evidence="11">
    <location>
        <begin position="291"/>
        <end position="309"/>
    </location>
</feature>
<proteinExistence type="predicted"/>
<dbReference type="CDD" id="cd06579">
    <property type="entry name" value="TM_PBP1_transp_AraH_like"/>
    <property type="match status" value="1"/>
</dbReference>
<feature type="transmembrane region" description="Helical" evidence="11">
    <location>
        <begin position="30"/>
        <end position="50"/>
    </location>
</feature>
<evidence type="ECO:0000313" key="12">
    <source>
        <dbReference type="EMBL" id="MDR6226866.1"/>
    </source>
</evidence>
<feature type="transmembrane region" description="Helical" evidence="11">
    <location>
        <begin position="140"/>
        <end position="158"/>
    </location>
</feature>
<keyword evidence="6 11" id="KW-0812">Transmembrane</keyword>
<dbReference type="EMBL" id="JAVDQG010000006">
    <property type="protein sequence ID" value="MDR6226866.1"/>
    <property type="molecule type" value="Genomic_DNA"/>
</dbReference>
<feature type="transmembrane region" description="Helical" evidence="11">
    <location>
        <begin position="178"/>
        <end position="200"/>
    </location>
</feature>
<keyword evidence="5" id="KW-0762">Sugar transport</keyword>
<keyword evidence="13" id="KW-1185">Reference proteome</keyword>